<evidence type="ECO:0000313" key="3">
    <source>
        <dbReference type="EMBL" id="CCH32292.1"/>
    </source>
</evidence>
<dbReference type="PATRIC" id="fig|1179773.3.peg.5045"/>
<evidence type="ECO:0000259" key="1">
    <source>
        <dbReference type="Pfam" id="PF00501"/>
    </source>
</evidence>
<organism evidence="3 4">
    <name type="scientific">Saccharothrix espanaensis (strain ATCC 51144 / DSM 44229 / JCM 9112 / NBRC 15066 / NRRL 15764)</name>
    <dbReference type="NCBI Taxonomy" id="1179773"/>
    <lineage>
        <taxon>Bacteria</taxon>
        <taxon>Bacillati</taxon>
        <taxon>Actinomycetota</taxon>
        <taxon>Actinomycetes</taxon>
        <taxon>Pseudonocardiales</taxon>
        <taxon>Pseudonocardiaceae</taxon>
        <taxon>Saccharothrix</taxon>
    </lineage>
</organism>
<dbReference type="STRING" id="1179773.BN6_50250"/>
<keyword evidence="4" id="KW-1185">Reference proteome</keyword>
<dbReference type="OrthoDB" id="9803968at2"/>
<proteinExistence type="predicted"/>
<dbReference type="Gene3D" id="3.30.300.30">
    <property type="match status" value="1"/>
</dbReference>
<name>K0K3X5_SACES</name>
<feature type="domain" description="AMP-binding enzyme C-terminal" evidence="2">
    <location>
        <begin position="402"/>
        <end position="480"/>
    </location>
</feature>
<dbReference type="GO" id="GO:0016877">
    <property type="term" value="F:ligase activity, forming carbon-sulfur bonds"/>
    <property type="evidence" value="ECO:0007669"/>
    <property type="project" value="UniProtKB-ARBA"/>
</dbReference>
<dbReference type="SUPFAM" id="SSF56801">
    <property type="entry name" value="Acetyl-CoA synthetase-like"/>
    <property type="match status" value="1"/>
</dbReference>
<dbReference type="PROSITE" id="PS00455">
    <property type="entry name" value="AMP_BINDING"/>
    <property type="match status" value="1"/>
</dbReference>
<dbReference type="eggNOG" id="COG0318">
    <property type="taxonomic scope" value="Bacteria"/>
</dbReference>
<dbReference type="InterPro" id="IPR025110">
    <property type="entry name" value="AMP-bd_C"/>
</dbReference>
<dbReference type="KEGG" id="sesp:BN6_50250"/>
<dbReference type="PANTHER" id="PTHR43767">
    <property type="entry name" value="LONG-CHAIN-FATTY-ACID--COA LIGASE"/>
    <property type="match status" value="1"/>
</dbReference>
<dbReference type="Proteomes" id="UP000006281">
    <property type="component" value="Chromosome"/>
</dbReference>
<gene>
    <name evidence="3" type="ordered locus">BN6_50250</name>
</gene>
<keyword evidence="3" id="KW-0436">Ligase</keyword>
<dbReference type="Pfam" id="PF00501">
    <property type="entry name" value="AMP-binding"/>
    <property type="match status" value="1"/>
</dbReference>
<sequence>MTVSVAAILAETAGRRPEHPAIVFGAERITYRELWRRARSCAAVLRARGVGPGDRVALVLPNTPHFPAVYFGLLALGAVPVPVNVLLTPAEMTYVVEDSGAVALATDPSYVDVVPRVVEVLCEELLAPVEPIDSYVPRDPGDLALVLYTSGTTGRPKGAMLSQLNVVLNVGTTVRSPFDLGPADVLLGALPLSHAFGQVCGMLTCFAAGATMVLMARFDGPEAIRLMAGHGCTVFMGVPTMYLALLDAATSVRPKLDRVFSGGAALSVEVLEAVESTFGCRVYEGYGLTETSPVVAYNQKAWPSRLGTVGKPIWGVRVAIARPEVEGRIELLRAGEPGEVVISGHNVMMGYLNRPEATAEVLVDGWLRSGDVGVLDDEGYLRLVDRKKDMVVRGGYKVYPREVEEVLARHPKIAQVAVIGVPHERHGEEVCAVVVARSGVTPGVDLAQELVAWGKERLAAYKYPRRVEFVTGLPLGPSGKVLKRELHRAVAALDQSGATGGRHS</sequence>
<dbReference type="BioCyc" id="SESP1179773:BN6_RS24300-MONOMER"/>
<dbReference type="EMBL" id="HE804045">
    <property type="protein sequence ID" value="CCH32292.1"/>
    <property type="molecule type" value="Genomic_DNA"/>
</dbReference>
<dbReference type="CDD" id="cd05936">
    <property type="entry name" value="FC-FACS_FadD_like"/>
    <property type="match status" value="1"/>
</dbReference>
<dbReference type="RefSeq" id="WP_015102404.1">
    <property type="nucleotide sequence ID" value="NC_019673.1"/>
</dbReference>
<accession>K0K3X5</accession>
<dbReference type="InterPro" id="IPR045851">
    <property type="entry name" value="AMP-bd_C_sf"/>
</dbReference>
<dbReference type="PANTHER" id="PTHR43767:SF12">
    <property type="entry name" value="AMP-DEPENDENT SYNTHETASE AND LIGASE"/>
    <property type="match status" value="1"/>
</dbReference>
<dbReference type="HOGENOM" id="CLU_000022_59_7_11"/>
<dbReference type="InterPro" id="IPR042099">
    <property type="entry name" value="ANL_N_sf"/>
</dbReference>
<evidence type="ECO:0000259" key="2">
    <source>
        <dbReference type="Pfam" id="PF13193"/>
    </source>
</evidence>
<dbReference type="Pfam" id="PF13193">
    <property type="entry name" value="AMP-binding_C"/>
    <property type="match status" value="1"/>
</dbReference>
<dbReference type="InterPro" id="IPR050237">
    <property type="entry name" value="ATP-dep_AMP-bd_enzyme"/>
</dbReference>
<dbReference type="AlphaFoldDB" id="K0K3X5"/>
<dbReference type="Gene3D" id="3.40.50.12780">
    <property type="entry name" value="N-terminal domain of ligase-like"/>
    <property type="match status" value="1"/>
</dbReference>
<protein>
    <submittedName>
        <fullName evidence="3">Putative long-chain-fatty-acid-CoA ligase</fullName>
    </submittedName>
</protein>
<dbReference type="InterPro" id="IPR020845">
    <property type="entry name" value="AMP-binding_CS"/>
</dbReference>
<reference evidence="3 4" key="1">
    <citation type="journal article" date="2012" name="BMC Genomics">
        <title>Complete genome sequence of Saccharothrix espanaensis DSM 44229T and comparison to the other completely sequenced Pseudonocardiaceae.</title>
        <authorList>
            <person name="Strobel T."/>
            <person name="Al-Dilaimi A."/>
            <person name="Blom J."/>
            <person name="Gessner A."/>
            <person name="Kalinowski J."/>
            <person name="Luzhetska M."/>
            <person name="Puhler A."/>
            <person name="Szczepanowski R."/>
            <person name="Bechthold A."/>
            <person name="Ruckert C."/>
        </authorList>
    </citation>
    <scope>NUCLEOTIDE SEQUENCE [LARGE SCALE GENOMIC DNA]</scope>
    <source>
        <strain evidence="4">ATCC 51144 / DSM 44229 / JCM 9112 / NBRC 15066 / NRRL 15764</strain>
    </source>
</reference>
<dbReference type="InterPro" id="IPR000873">
    <property type="entry name" value="AMP-dep_synth/lig_dom"/>
</dbReference>
<feature type="domain" description="AMP-dependent synthetase/ligase" evidence="1">
    <location>
        <begin position="10"/>
        <end position="352"/>
    </location>
</feature>
<evidence type="ECO:0000313" key="4">
    <source>
        <dbReference type="Proteomes" id="UP000006281"/>
    </source>
</evidence>